<dbReference type="InterPro" id="IPR019897">
    <property type="entry name" value="RidA_CS"/>
</dbReference>
<dbReference type="Gene3D" id="3.30.40.10">
    <property type="entry name" value="Zinc/RING finger domain, C3HC4 (zinc finger)"/>
    <property type="match status" value="1"/>
</dbReference>
<dbReference type="SMR" id="A0A816L454"/>
<evidence type="ECO:0000256" key="3">
    <source>
        <dbReference type="SAM" id="Phobius"/>
    </source>
</evidence>
<accession>A0A816L454</accession>
<dbReference type="SUPFAM" id="SSF57850">
    <property type="entry name" value="RING/U-box"/>
    <property type="match status" value="1"/>
</dbReference>
<dbReference type="PANTHER" id="PTHR11803">
    <property type="entry name" value="2-IMINOBUTANOATE/2-IMINOPROPANOATE DEAMINASE RIDA"/>
    <property type="match status" value="1"/>
</dbReference>
<dbReference type="InterPro" id="IPR013083">
    <property type="entry name" value="Znf_RING/FYVE/PHD"/>
</dbReference>
<organism evidence="5">
    <name type="scientific">Brassica napus</name>
    <name type="common">Rape</name>
    <dbReference type="NCBI Taxonomy" id="3708"/>
    <lineage>
        <taxon>Eukaryota</taxon>
        <taxon>Viridiplantae</taxon>
        <taxon>Streptophyta</taxon>
        <taxon>Embryophyta</taxon>
        <taxon>Tracheophyta</taxon>
        <taxon>Spermatophyta</taxon>
        <taxon>Magnoliopsida</taxon>
        <taxon>eudicotyledons</taxon>
        <taxon>Gunneridae</taxon>
        <taxon>Pentapetalae</taxon>
        <taxon>rosids</taxon>
        <taxon>malvids</taxon>
        <taxon>Brassicales</taxon>
        <taxon>Brassicaceae</taxon>
        <taxon>Brassiceae</taxon>
        <taxon>Brassica</taxon>
    </lineage>
</organism>
<keyword evidence="2" id="KW-0862">Zinc</keyword>
<evidence type="ECO:0000256" key="2">
    <source>
        <dbReference type="PROSITE-ProRule" id="PRU00175"/>
    </source>
</evidence>
<dbReference type="PROSITE" id="PS50089">
    <property type="entry name" value="ZF_RING_2"/>
    <property type="match status" value="1"/>
</dbReference>
<dbReference type="PANTHER" id="PTHR11803:SF39">
    <property type="entry name" value="2-IMINOBUTANOATE_2-IMINOPROPANOATE DEAMINASE"/>
    <property type="match status" value="1"/>
</dbReference>
<dbReference type="Pfam" id="PF17123">
    <property type="entry name" value="zf-RING_11"/>
    <property type="match status" value="1"/>
</dbReference>
<dbReference type="SUPFAM" id="SSF55298">
    <property type="entry name" value="YjgF-like"/>
    <property type="match status" value="1"/>
</dbReference>
<feature type="transmembrane region" description="Helical" evidence="3">
    <location>
        <begin position="66"/>
        <end position="89"/>
    </location>
</feature>
<proteinExistence type="inferred from homology"/>
<reference evidence="5" key="1">
    <citation type="submission" date="2021-01" db="EMBL/GenBank/DDBJ databases">
        <authorList>
            <consortium name="Genoscope - CEA"/>
            <person name="William W."/>
        </authorList>
    </citation>
    <scope>NUCLEOTIDE SEQUENCE</scope>
</reference>
<keyword evidence="2" id="KW-0863">Zinc-finger</keyword>
<dbReference type="EMBL" id="HG994369">
    <property type="protein sequence ID" value="CAF1932134.1"/>
    <property type="molecule type" value="Genomic_DNA"/>
</dbReference>
<dbReference type="Pfam" id="PF01042">
    <property type="entry name" value="Ribonuc_L-PSP"/>
    <property type="match status" value="1"/>
</dbReference>
<dbReference type="FunFam" id="3.30.1330.40:FF:000006">
    <property type="entry name" value="Reactive Intermediate Deaminase A, chloroplastic"/>
    <property type="match status" value="1"/>
</dbReference>
<dbReference type="InterPro" id="IPR006056">
    <property type="entry name" value="RidA"/>
</dbReference>
<feature type="domain" description="RING-type" evidence="4">
    <location>
        <begin position="175"/>
        <end position="225"/>
    </location>
</feature>
<feature type="transmembrane region" description="Helical" evidence="3">
    <location>
        <begin position="35"/>
        <end position="54"/>
    </location>
</feature>
<gene>
    <name evidence="5" type="ORF">DARMORV10_C05P43960.1</name>
</gene>
<dbReference type="Gene3D" id="3.30.1330.40">
    <property type="entry name" value="RutC-like"/>
    <property type="match status" value="1"/>
</dbReference>
<sequence length="472" mass="51913">MCIAQMILLKFTDDVPFCILSTVCIMLIRTIKRAFLGLFILILASVSVVVAAIAGATEGHTTDIGFIRGGLLGVVAGVITAVQLFGLMLHGDQSLSKVNALMRRIMNGKAIMGLVRPAVLKAYQWQIIGLDTSYLEISDMYHYDQEPKVLSVNSIKDIPTFYFSCSGDHQTTSSCSICLQDWEEGQVGRKLERCGHTFHMKCIDEWFLRQIRQFSGLIQLDNTKCVRVRVNMPNEQKFHDQEEHEYHLLKIPIASDIISLKSPPPSPTILLYLLTERERERESEMTWSVFRSINSPTLDLSAALRSTRSPLFAAGAGCATLAGVSLFRMSSRSPPFASLSVSASASEKKEVVATEKAPAALGPYSQAIKANNLVFVSGVLGLIPETGKFVSDNVEDQTEQILKNMGEILKASGVDYSSVVKTTIMLADLGDFKKVNEIYAKYFPAPSPARSTYQVAALPLNAKIEIECIATL</sequence>
<evidence type="ECO:0000259" key="4">
    <source>
        <dbReference type="PROSITE" id="PS50089"/>
    </source>
</evidence>
<evidence type="ECO:0000313" key="5">
    <source>
        <dbReference type="EMBL" id="CAF1932134.1"/>
    </source>
</evidence>
<dbReference type="PROSITE" id="PS01094">
    <property type="entry name" value="UPF0076"/>
    <property type="match status" value="1"/>
</dbReference>
<keyword evidence="3" id="KW-1133">Transmembrane helix</keyword>
<dbReference type="CDD" id="cd00448">
    <property type="entry name" value="YjgF_YER057c_UK114_family"/>
    <property type="match status" value="1"/>
</dbReference>
<protein>
    <submittedName>
        <fullName evidence="5">(rape) hypothetical protein</fullName>
    </submittedName>
</protein>
<dbReference type="Proteomes" id="UP001295469">
    <property type="component" value="Chromosome C05"/>
</dbReference>
<evidence type="ECO:0000256" key="1">
    <source>
        <dbReference type="ARBA" id="ARBA00010552"/>
    </source>
</evidence>
<dbReference type="InterPro" id="IPR006175">
    <property type="entry name" value="YjgF/YER057c/UK114"/>
</dbReference>
<dbReference type="AlphaFoldDB" id="A0A816L454"/>
<dbReference type="InterPro" id="IPR001841">
    <property type="entry name" value="Znf_RING"/>
</dbReference>
<dbReference type="InterPro" id="IPR035959">
    <property type="entry name" value="RutC-like_sf"/>
</dbReference>
<keyword evidence="3" id="KW-0472">Membrane</keyword>
<keyword evidence="2" id="KW-0479">Metal-binding</keyword>
<dbReference type="NCBIfam" id="TIGR00004">
    <property type="entry name" value="Rid family detoxifying hydrolase"/>
    <property type="match status" value="1"/>
</dbReference>
<keyword evidence="3" id="KW-0812">Transmembrane</keyword>
<name>A0A816L454_BRANA</name>
<comment type="similarity">
    <text evidence="1">Belongs to the RutC family.</text>
</comment>
<dbReference type="GO" id="GO:0008270">
    <property type="term" value="F:zinc ion binding"/>
    <property type="evidence" value="ECO:0007669"/>
    <property type="project" value="UniProtKB-KW"/>
</dbReference>